<name>A0AAW9PYT8_9CYAN</name>
<dbReference type="AlphaFoldDB" id="A0AAW9PYT8"/>
<comment type="caution">
    <text evidence="2">The sequence shown here is derived from an EMBL/GenBank/DDBJ whole genome shotgun (WGS) entry which is preliminary data.</text>
</comment>
<evidence type="ECO:0000313" key="3">
    <source>
        <dbReference type="Proteomes" id="UP001333818"/>
    </source>
</evidence>
<dbReference type="RefSeq" id="WP_330483972.1">
    <property type="nucleotide sequence ID" value="NZ_JAZBJZ010000044.1"/>
</dbReference>
<gene>
    <name evidence="2" type="ORF">V2H45_12335</name>
</gene>
<accession>A0AAW9PYT8</accession>
<proteinExistence type="predicted"/>
<dbReference type="NCBIfam" id="TIGR04222">
    <property type="entry name" value="near_uncomplex"/>
    <property type="match status" value="1"/>
</dbReference>
<feature type="transmembrane region" description="Helical" evidence="1">
    <location>
        <begin position="21"/>
        <end position="39"/>
    </location>
</feature>
<keyword evidence="1" id="KW-1133">Transmembrane helix</keyword>
<dbReference type="Proteomes" id="UP001333818">
    <property type="component" value="Unassembled WGS sequence"/>
</dbReference>
<feature type="transmembrane region" description="Helical" evidence="1">
    <location>
        <begin position="165"/>
        <end position="185"/>
    </location>
</feature>
<organism evidence="2 3">
    <name type="scientific">Tumidithrix elongata BACA0141</name>
    <dbReference type="NCBI Taxonomy" id="2716417"/>
    <lineage>
        <taxon>Bacteria</taxon>
        <taxon>Bacillati</taxon>
        <taxon>Cyanobacteriota</taxon>
        <taxon>Cyanophyceae</taxon>
        <taxon>Pseudanabaenales</taxon>
        <taxon>Pseudanabaenaceae</taxon>
        <taxon>Tumidithrix</taxon>
        <taxon>Tumidithrix elongata</taxon>
    </lineage>
</organism>
<sequence>MAGCQAIAGFPNSTNITGPEFLAFYIPLGIIGIAVAYWLRFSLRSPFDAPDRELDSLSTYEVAFLAGGSDRTIGTAITSLVQQGYVAVEAQRSFLTARKKLVIKKAVDSSCDPVELFVAREISAVDGEISMIFRNSQNIGERIHDRLQQIGLILTDEQSLKVQRYSSLIILVIIAIGVFRIVNGISHGGPVGFLIVISTSVLFVAGFGLAKPYRSRYGDRVLKDLIANSKSLKRINSSDIQLPIAFALFGATVLASDSALADLYQVLTPSSSGGGGGDGGGCGGGGCGGGGCGG</sequence>
<dbReference type="EMBL" id="JAZBJZ010000044">
    <property type="protein sequence ID" value="MEE3717543.1"/>
    <property type="molecule type" value="Genomic_DNA"/>
</dbReference>
<keyword evidence="1" id="KW-0472">Membrane</keyword>
<evidence type="ECO:0000256" key="1">
    <source>
        <dbReference type="SAM" id="Phobius"/>
    </source>
</evidence>
<reference evidence="2" key="1">
    <citation type="submission" date="2024-01" db="EMBL/GenBank/DDBJ databases">
        <title>Bank of Algae and Cyanobacteria of the Azores (BACA) strain genomes.</title>
        <authorList>
            <person name="Luz R."/>
            <person name="Cordeiro R."/>
            <person name="Fonseca A."/>
            <person name="Goncalves V."/>
        </authorList>
    </citation>
    <scope>NUCLEOTIDE SEQUENCE</scope>
    <source>
        <strain evidence="2">BACA0141</strain>
    </source>
</reference>
<evidence type="ECO:0000313" key="2">
    <source>
        <dbReference type="EMBL" id="MEE3717543.1"/>
    </source>
</evidence>
<dbReference type="InterPro" id="IPR026467">
    <property type="entry name" value="Ser/Gly_Cys_C_dom"/>
</dbReference>
<keyword evidence="1" id="KW-0812">Transmembrane</keyword>
<keyword evidence="3" id="KW-1185">Reference proteome</keyword>
<feature type="transmembrane region" description="Helical" evidence="1">
    <location>
        <begin position="191"/>
        <end position="210"/>
    </location>
</feature>
<protein>
    <submittedName>
        <fullName evidence="2">TIGR04222 domain-containing membrane protein</fullName>
    </submittedName>
</protein>